<dbReference type="EC" id="2.7.13.3" evidence="3"/>
<accession>A0ABX0KQR3</accession>
<feature type="transmembrane region" description="Helical" evidence="10">
    <location>
        <begin position="148"/>
        <end position="167"/>
    </location>
</feature>
<dbReference type="InterPro" id="IPR004358">
    <property type="entry name" value="Sig_transdc_His_kin-like_C"/>
</dbReference>
<evidence type="ECO:0000313" key="13">
    <source>
        <dbReference type="EMBL" id="NHQ86166.1"/>
    </source>
</evidence>
<proteinExistence type="predicted"/>
<evidence type="ECO:0000256" key="9">
    <source>
        <dbReference type="ARBA" id="ARBA00022840"/>
    </source>
</evidence>
<dbReference type="Pfam" id="PF02518">
    <property type="entry name" value="HATPase_c"/>
    <property type="match status" value="1"/>
</dbReference>
<evidence type="ECO:0000256" key="4">
    <source>
        <dbReference type="ARBA" id="ARBA00022475"/>
    </source>
</evidence>
<feature type="domain" description="Histidine kinase" evidence="11">
    <location>
        <begin position="226"/>
        <end position="438"/>
    </location>
</feature>
<dbReference type="CDD" id="cd00082">
    <property type="entry name" value="HisKA"/>
    <property type="match status" value="1"/>
</dbReference>
<dbReference type="InterPro" id="IPR003661">
    <property type="entry name" value="HisK_dim/P_dom"/>
</dbReference>
<reference evidence="13 14" key="1">
    <citation type="submission" date="2020-03" db="EMBL/GenBank/DDBJ databases">
        <title>Draft genome sequence of environmentally isolated violet-colored cultures.</title>
        <authorList>
            <person name="Wilson H.S."/>
        </authorList>
    </citation>
    <scope>NUCLEOTIDE SEQUENCE [LARGE SCALE GENOMIC DNA]</scope>
    <source>
        <strain evidence="13 14">HSC-16F04</strain>
    </source>
</reference>
<keyword evidence="14" id="KW-1185">Reference proteome</keyword>
<keyword evidence="9" id="KW-0067">ATP-binding</keyword>
<keyword evidence="10" id="KW-0812">Transmembrane</keyword>
<evidence type="ECO:0000256" key="10">
    <source>
        <dbReference type="SAM" id="Phobius"/>
    </source>
</evidence>
<dbReference type="SUPFAM" id="SSF55874">
    <property type="entry name" value="ATPase domain of HSP90 chaperone/DNA topoisomerase II/histidine kinase"/>
    <property type="match status" value="1"/>
</dbReference>
<name>A0ABX0KQR3_9NEIS</name>
<sequence length="438" mass="49700">MWRIYLRIFVLIAVVTISLTQVLSYLTNQFYAEQLEQYALKDAVAQIFLVEQYLDNSQGPLWFTRFKTLQEKTNNSYALLPLERALAIIAPHNRQRLLEKKVVVDFQSEAYFRRVDTDNSKFPGSANQVIYASETKDQDPLIAKIKRFQYTLIFLLLLIPCGIWSYFHWRELQSLSKTADDFGSGLLSSRAKVRKSASVYPLAQCMNLMAERIQRLIDSQRELLHSVSHELRTPIARLEFGLELLKNDANSKQLEPRFASMENDLHELNDLVSELLSLAKIEQQQALPMQSVNTAEALHQVINSLSHLLQEKEMSHSLHSETSTISGDPKLLMRALSNLLRNAAKYAHQKIRISTLSNASGGVDITIEDDGPGVPENEREHIFEPFYRLDRSRDRASGGFGLGLAIAKKAVTLHKGRIWVDQSDLGGARFTISLTSPA</sequence>
<dbReference type="Pfam" id="PF00512">
    <property type="entry name" value="HisKA"/>
    <property type="match status" value="1"/>
</dbReference>
<dbReference type="SUPFAM" id="SSF47384">
    <property type="entry name" value="Homodimeric domain of signal transducing histidine kinase"/>
    <property type="match status" value="1"/>
</dbReference>
<dbReference type="InterPro" id="IPR036890">
    <property type="entry name" value="HATPase_C_sf"/>
</dbReference>
<dbReference type="PANTHER" id="PTHR44936:SF10">
    <property type="entry name" value="SENSOR PROTEIN RSTB"/>
    <property type="match status" value="1"/>
</dbReference>
<keyword evidence="8 13" id="KW-0418">Kinase</keyword>
<evidence type="ECO:0000256" key="3">
    <source>
        <dbReference type="ARBA" id="ARBA00012438"/>
    </source>
</evidence>
<dbReference type="InterPro" id="IPR036097">
    <property type="entry name" value="HisK_dim/P_sf"/>
</dbReference>
<dbReference type="Proteomes" id="UP000712570">
    <property type="component" value="Unassembled WGS sequence"/>
</dbReference>
<comment type="subcellular location">
    <subcellularLocation>
        <location evidence="2">Cell membrane</location>
        <topology evidence="2">Multi-pass membrane protein</topology>
    </subcellularLocation>
</comment>
<evidence type="ECO:0000256" key="5">
    <source>
        <dbReference type="ARBA" id="ARBA00022553"/>
    </source>
</evidence>
<dbReference type="InterPro" id="IPR005467">
    <property type="entry name" value="His_kinase_dom"/>
</dbReference>
<keyword evidence="7" id="KW-0547">Nucleotide-binding</keyword>
<gene>
    <name evidence="13" type="ORF">HA050_08555</name>
</gene>
<protein>
    <recommendedName>
        <fullName evidence="3">histidine kinase</fullName>
        <ecNumber evidence="3">2.7.13.3</ecNumber>
    </recommendedName>
</protein>
<organism evidence="13 14">
    <name type="scientific">Iodobacter violaceini</name>
    <dbReference type="NCBI Taxonomy" id="3044271"/>
    <lineage>
        <taxon>Bacteria</taxon>
        <taxon>Pseudomonadati</taxon>
        <taxon>Pseudomonadota</taxon>
        <taxon>Betaproteobacteria</taxon>
        <taxon>Neisseriales</taxon>
        <taxon>Chitinibacteraceae</taxon>
        <taxon>Iodobacter</taxon>
    </lineage>
</organism>
<dbReference type="InterPro" id="IPR003594">
    <property type="entry name" value="HATPase_dom"/>
</dbReference>
<dbReference type="PRINTS" id="PR00344">
    <property type="entry name" value="BCTRLSENSOR"/>
</dbReference>
<evidence type="ECO:0000256" key="7">
    <source>
        <dbReference type="ARBA" id="ARBA00022741"/>
    </source>
</evidence>
<dbReference type="PROSITE" id="PS50109">
    <property type="entry name" value="HIS_KIN"/>
    <property type="match status" value="1"/>
</dbReference>
<keyword evidence="10" id="KW-0472">Membrane</keyword>
<dbReference type="Gene3D" id="3.30.565.10">
    <property type="entry name" value="Histidine kinase-like ATPase, C-terminal domain"/>
    <property type="match status" value="1"/>
</dbReference>
<dbReference type="InterPro" id="IPR003660">
    <property type="entry name" value="HAMP_dom"/>
</dbReference>
<keyword evidence="6" id="KW-0808">Transferase</keyword>
<keyword evidence="5" id="KW-0597">Phosphoprotein</keyword>
<evidence type="ECO:0000259" key="11">
    <source>
        <dbReference type="PROSITE" id="PS50109"/>
    </source>
</evidence>
<dbReference type="PANTHER" id="PTHR44936">
    <property type="entry name" value="SENSOR PROTEIN CREC"/>
    <property type="match status" value="1"/>
</dbReference>
<evidence type="ECO:0000256" key="1">
    <source>
        <dbReference type="ARBA" id="ARBA00000085"/>
    </source>
</evidence>
<evidence type="ECO:0000259" key="12">
    <source>
        <dbReference type="PROSITE" id="PS50885"/>
    </source>
</evidence>
<dbReference type="Gene3D" id="1.10.287.130">
    <property type="match status" value="1"/>
</dbReference>
<dbReference type="GO" id="GO:0016301">
    <property type="term" value="F:kinase activity"/>
    <property type="evidence" value="ECO:0007669"/>
    <property type="project" value="UniProtKB-KW"/>
</dbReference>
<keyword evidence="10" id="KW-1133">Transmembrane helix</keyword>
<keyword evidence="4" id="KW-1003">Cell membrane</keyword>
<dbReference type="RefSeq" id="WP_166824637.1">
    <property type="nucleotide sequence ID" value="NZ_JAAOLX010000004.1"/>
</dbReference>
<evidence type="ECO:0000313" key="14">
    <source>
        <dbReference type="Proteomes" id="UP000712570"/>
    </source>
</evidence>
<feature type="domain" description="HAMP" evidence="12">
    <location>
        <begin position="172"/>
        <end position="218"/>
    </location>
</feature>
<evidence type="ECO:0000256" key="8">
    <source>
        <dbReference type="ARBA" id="ARBA00022777"/>
    </source>
</evidence>
<dbReference type="EMBL" id="JAAOLX010000004">
    <property type="protein sequence ID" value="NHQ86166.1"/>
    <property type="molecule type" value="Genomic_DNA"/>
</dbReference>
<evidence type="ECO:0000256" key="6">
    <source>
        <dbReference type="ARBA" id="ARBA00022679"/>
    </source>
</evidence>
<comment type="catalytic activity">
    <reaction evidence="1">
        <text>ATP + protein L-histidine = ADP + protein N-phospho-L-histidine.</text>
        <dbReference type="EC" id="2.7.13.3"/>
    </reaction>
</comment>
<comment type="caution">
    <text evidence="13">The sequence shown here is derived from an EMBL/GenBank/DDBJ whole genome shotgun (WGS) entry which is preliminary data.</text>
</comment>
<dbReference type="SMART" id="SM00387">
    <property type="entry name" value="HATPase_c"/>
    <property type="match status" value="1"/>
</dbReference>
<evidence type="ECO:0000256" key="2">
    <source>
        <dbReference type="ARBA" id="ARBA00004651"/>
    </source>
</evidence>
<dbReference type="PROSITE" id="PS50885">
    <property type="entry name" value="HAMP"/>
    <property type="match status" value="1"/>
</dbReference>
<dbReference type="InterPro" id="IPR050980">
    <property type="entry name" value="2C_sensor_his_kinase"/>
</dbReference>
<dbReference type="SMART" id="SM00388">
    <property type="entry name" value="HisKA"/>
    <property type="match status" value="1"/>
</dbReference>